<organism evidence="2 3">
    <name type="scientific">Macrophomina phaseolina</name>
    <dbReference type="NCBI Taxonomy" id="35725"/>
    <lineage>
        <taxon>Eukaryota</taxon>
        <taxon>Fungi</taxon>
        <taxon>Dikarya</taxon>
        <taxon>Ascomycota</taxon>
        <taxon>Pezizomycotina</taxon>
        <taxon>Dothideomycetes</taxon>
        <taxon>Dothideomycetes incertae sedis</taxon>
        <taxon>Botryosphaeriales</taxon>
        <taxon>Botryosphaeriaceae</taxon>
        <taxon>Macrophomina</taxon>
    </lineage>
</organism>
<name>A0ABQ8G5N8_9PEZI</name>
<sequence>MSYFIFPAQTISHGLRPRNTYASILTDVVRASADSIDALLLFRKLLLGEGNASDNVGFTAYDAHVGDTSCQLRAAMVLDLFKQHRRYAARASPAWIDQVVEKLQDVQNKARKTLAQLTIERVHPSKLGIGARQDTPEDILKALGWSELDLPCDAGALYPGSQTRTQEARPTISKRRTSSHSAPRALLDKAAARLQHDTQHMFGPGLHHSDKLKNAHAGAQSHLATVPAGSSRTYSTTSPLLGESEPGAAWNPFDVRIITRFLVYSYVLSKYKSFRRFKHVVGARLYPEAAIGYGDGLVEEVIDKKTPDYKHSKATRRVDVEFAALQTWVSELSCAWLQAIATHSNAAPYAQRLITDTIRTSDKNLTSAPSYLGFLLLREMWGRDGDSIILVDRRFCSEGFHSNFFIATLSLEKPGANYPPRPAHCLPLGHAVSWHLEYVTPEWLRAHPDRHTPHIVIMGNSINGCYEDYMAASSPDKPTGTRHSASCCADNEEHVQRFLGHDHDRLALCFFARHKHYTFELPDPAEAERGEGEVVARVMERHFPGLERCWKRSDEEAEEVGTGRSLKIFSWQHALLETKGRIASMVMESTTTMPISA</sequence>
<comment type="caution">
    <text evidence="2">The sequence shown here is derived from an EMBL/GenBank/DDBJ whole genome shotgun (WGS) entry which is preliminary data.</text>
</comment>
<feature type="non-terminal residue" evidence="2">
    <location>
        <position position="597"/>
    </location>
</feature>
<reference evidence="2 3" key="1">
    <citation type="journal article" date="2021" name="Nat. Commun.">
        <title>Genetic determinants of endophytism in the Arabidopsis root mycobiome.</title>
        <authorList>
            <person name="Mesny F."/>
            <person name="Miyauchi S."/>
            <person name="Thiergart T."/>
            <person name="Pickel B."/>
            <person name="Atanasova L."/>
            <person name="Karlsson M."/>
            <person name="Huettel B."/>
            <person name="Barry K.W."/>
            <person name="Haridas S."/>
            <person name="Chen C."/>
            <person name="Bauer D."/>
            <person name="Andreopoulos W."/>
            <person name="Pangilinan J."/>
            <person name="LaButti K."/>
            <person name="Riley R."/>
            <person name="Lipzen A."/>
            <person name="Clum A."/>
            <person name="Drula E."/>
            <person name="Henrissat B."/>
            <person name="Kohler A."/>
            <person name="Grigoriev I.V."/>
            <person name="Martin F.M."/>
            <person name="Hacquard S."/>
        </authorList>
    </citation>
    <scope>NUCLEOTIDE SEQUENCE [LARGE SCALE GENOMIC DNA]</scope>
    <source>
        <strain evidence="2 3">MPI-SDFR-AT-0080</strain>
    </source>
</reference>
<accession>A0ABQ8G5N8</accession>
<evidence type="ECO:0000313" key="3">
    <source>
        <dbReference type="Proteomes" id="UP000774617"/>
    </source>
</evidence>
<evidence type="ECO:0000256" key="1">
    <source>
        <dbReference type="SAM" id="MobiDB-lite"/>
    </source>
</evidence>
<gene>
    <name evidence="2" type="ORF">B0J12DRAFT_628169</name>
</gene>
<dbReference type="EMBL" id="JAGTJR010000019">
    <property type="protein sequence ID" value="KAH7045356.1"/>
    <property type="molecule type" value="Genomic_DNA"/>
</dbReference>
<keyword evidence="3" id="KW-1185">Reference proteome</keyword>
<protein>
    <submittedName>
        <fullName evidence="2">Uncharacterized protein</fullName>
    </submittedName>
</protein>
<evidence type="ECO:0000313" key="2">
    <source>
        <dbReference type="EMBL" id="KAH7045356.1"/>
    </source>
</evidence>
<proteinExistence type="predicted"/>
<feature type="region of interest" description="Disordered" evidence="1">
    <location>
        <begin position="157"/>
        <end position="182"/>
    </location>
</feature>
<dbReference type="Proteomes" id="UP000774617">
    <property type="component" value="Unassembled WGS sequence"/>
</dbReference>